<protein>
    <submittedName>
        <fullName evidence="1">Extracellular aldonolactonase</fullName>
    </submittedName>
</protein>
<dbReference type="Pfam" id="PF10282">
    <property type="entry name" value="Lactonase"/>
    <property type="match status" value="1"/>
</dbReference>
<sequence>MGFEVTYPWSAASSDGKEVSRGSLGFRLIHNSSAHGTRFGDGSRIALPSEIVATSVPGDDATEKWHLMLSVRNNGRQTSLGEPSDTIASFEVDIGTGVPKLIGLIASGGRWPRTFAVSKDGSFVAVADQYIVPGRLVVFSRDPKTGVIDDSRSLAIWETNTTLLDGQSISHVLWE</sequence>
<organism evidence="1 2">
    <name type="scientific">Seiridium unicorne</name>
    <dbReference type="NCBI Taxonomy" id="138068"/>
    <lineage>
        <taxon>Eukaryota</taxon>
        <taxon>Fungi</taxon>
        <taxon>Dikarya</taxon>
        <taxon>Ascomycota</taxon>
        <taxon>Pezizomycotina</taxon>
        <taxon>Sordariomycetes</taxon>
        <taxon>Xylariomycetidae</taxon>
        <taxon>Amphisphaeriales</taxon>
        <taxon>Sporocadaceae</taxon>
        <taxon>Seiridium</taxon>
    </lineage>
</organism>
<dbReference type="InterPro" id="IPR015943">
    <property type="entry name" value="WD40/YVTN_repeat-like_dom_sf"/>
</dbReference>
<proteinExistence type="predicted"/>
<dbReference type="Proteomes" id="UP001408356">
    <property type="component" value="Unassembled WGS sequence"/>
</dbReference>
<name>A0ABR2UTN7_9PEZI</name>
<comment type="caution">
    <text evidence="1">The sequence shown here is derived from an EMBL/GenBank/DDBJ whole genome shotgun (WGS) entry which is preliminary data.</text>
</comment>
<gene>
    <name evidence="1" type="ORF">SUNI508_08421</name>
</gene>
<reference evidence="1 2" key="1">
    <citation type="journal article" date="2024" name="J. Plant Pathol.">
        <title>Sequence and assembly of the genome of Seiridium unicorne, isolate CBS 538.82, causal agent of cypress canker disease.</title>
        <authorList>
            <person name="Scali E."/>
            <person name="Rocca G.D."/>
            <person name="Danti R."/>
            <person name="Garbelotto M."/>
            <person name="Barberini S."/>
            <person name="Baroncelli R."/>
            <person name="Emiliani G."/>
        </authorList>
    </citation>
    <scope>NUCLEOTIDE SEQUENCE [LARGE SCALE GENOMIC DNA]</scope>
    <source>
        <strain evidence="1 2">BM-138-508</strain>
    </source>
</reference>
<keyword evidence="2" id="KW-1185">Reference proteome</keyword>
<dbReference type="SUPFAM" id="SSF50974">
    <property type="entry name" value="Nitrous oxide reductase, N-terminal domain"/>
    <property type="match status" value="1"/>
</dbReference>
<dbReference type="InterPro" id="IPR011045">
    <property type="entry name" value="N2O_reductase_N"/>
</dbReference>
<evidence type="ECO:0000313" key="1">
    <source>
        <dbReference type="EMBL" id="KAK9417992.1"/>
    </source>
</evidence>
<dbReference type="Gene3D" id="2.130.10.10">
    <property type="entry name" value="YVTN repeat-like/Quinoprotein amine dehydrogenase"/>
    <property type="match status" value="1"/>
</dbReference>
<dbReference type="EMBL" id="JARVKF010000394">
    <property type="protein sequence ID" value="KAK9417992.1"/>
    <property type="molecule type" value="Genomic_DNA"/>
</dbReference>
<evidence type="ECO:0000313" key="2">
    <source>
        <dbReference type="Proteomes" id="UP001408356"/>
    </source>
</evidence>
<dbReference type="InterPro" id="IPR019405">
    <property type="entry name" value="Lactonase_7-beta_prop"/>
</dbReference>
<accession>A0ABR2UTN7</accession>